<reference evidence="1" key="1">
    <citation type="submission" date="2021-08" db="EMBL/GenBank/DDBJ databases">
        <title>The first chromosome-level gecko genome reveals the dynamic sex chromosomes of Neotropical dwarf geckos (Sphaerodactylidae: Sphaerodactylus).</title>
        <authorList>
            <person name="Pinto B.J."/>
            <person name="Keating S.E."/>
            <person name="Gamble T."/>
        </authorList>
    </citation>
    <scope>NUCLEOTIDE SEQUENCE</scope>
    <source>
        <strain evidence="1">TG3544</strain>
    </source>
</reference>
<evidence type="ECO:0000313" key="1">
    <source>
        <dbReference type="EMBL" id="KAH8016212.1"/>
    </source>
</evidence>
<evidence type="ECO:0000313" key="2">
    <source>
        <dbReference type="Proteomes" id="UP000827872"/>
    </source>
</evidence>
<name>A0ACB8G9S8_9SAUR</name>
<dbReference type="Proteomes" id="UP000827872">
    <property type="component" value="Linkage Group LG01"/>
</dbReference>
<protein>
    <submittedName>
        <fullName evidence="1">Uncharacterized protein</fullName>
    </submittedName>
</protein>
<gene>
    <name evidence="1" type="ORF">K3G42_013848</name>
</gene>
<organism evidence="1 2">
    <name type="scientific">Sphaerodactylus townsendi</name>
    <dbReference type="NCBI Taxonomy" id="933632"/>
    <lineage>
        <taxon>Eukaryota</taxon>
        <taxon>Metazoa</taxon>
        <taxon>Chordata</taxon>
        <taxon>Craniata</taxon>
        <taxon>Vertebrata</taxon>
        <taxon>Euteleostomi</taxon>
        <taxon>Lepidosauria</taxon>
        <taxon>Squamata</taxon>
        <taxon>Bifurcata</taxon>
        <taxon>Gekkota</taxon>
        <taxon>Sphaerodactylidae</taxon>
        <taxon>Sphaerodactylus</taxon>
    </lineage>
</organism>
<accession>A0ACB8G9S8</accession>
<sequence>MPLGADDSNSGRAPEGGTSSIQEKKKKKRSAWRWGNARLPEESAQLIQARLPCESFRPWSGSGTIGRRIACCNPAMASSLPDELTCPPARSTAEQRSGPCSNSGGGNMQQMARSGGDRFQPRNPCLREAQIPPDSKPLQRRAASPPADLAELLRVAIDKALTAREMAQQGDRATNQRPHCSNRPTNLDDNRRGRFRNPLSFPEDEEEGSDTEGIDANDRFSEGIYVNCRIKS</sequence>
<comment type="caution">
    <text evidence="1">The sequence shown here is derived from an EMBL/GenBank/DDBJ whole genome shotgun (WGS) entry which is preliminary data.</text>
</comment>
<keyword evidence="2" id="KW-1185">Reference proteome</keyword>
<proteinExistence type="predicted"/>
<dbReference type="EMBL" id="CM037614">
    <property type="protein sequence ID" value="KAH8016212.1"/>
    <property type="molecule type" value="Genomic_DNA"/>
</dbReference>